<dbReference type="GO" id="GO:0051087">
    <property type="term" value="F:protein-folding chaperone binding"/>
    <property type="evidence" value="ECO:0007669"/>
    <property type="project" value="InterPro"/>
</dbReference>
<dbReference type="Pfam" id="PF02179">
    <property type="entry name" value="BAG"/>
    <property type="match status" value="1"/>
</dbReference>
<protein>
    <recommendedName>
        <fullName evidence="3">BAG domain-containing protein</fullName>
    </recommendedName>
</protein>
<feature type="compositionally biased region" description="Low complexity" evidence="2">
    <location>
        <begin position="255"/>
        <end position="267"/>
    </location>
</feature>
<comment type="caution">
    <text evidence="4">The sequence shown here is derived from an EMBL/GenBank/DDBJ whole genome shotgun (WGS) entry which is preliminary data.</text>
</comment>
<feature type="region of interest" description="Disordered" evidence="2">
    <location>
        <begin position="201"/>
        <end position="299"/>
    </location>
</feature>
<feature type="region of interest" description="Disordered" evidence="2">
    <location>
        <begin position="518"/>
        <end position="569"/>
    </location>
</feature>
<evidence type="ECO:0000313" key="4">
    <source>
        <dbReference type="EMBL" id="PSR79945.1"/>
    </source>
</evidence>
<name>A0A2R6NYA6_9APHY</name>
<proteinExistence type="predicted"/>
<dbReference type="Gene3D" id="1.20.58.120">
    <property type="entry name" value="BAG domain"/>
    <property type="match status" value="1"/>
</dbReference>
<keyword evidence="5" id="KW-1185">Reference proteome</keyword>
<feature type="region of interest" description="Disordered" evidence="2">
    <location>
        <begin position="461"/>
        <end position="495"/>
    </location>
</feature>
<evidence type="ECO:0000256" key="1">
    <source>
        <dbReference type="SAM" id="Coils"/>
    </source>
</evidence>
<dbReference type="InterPro" id="IPR003103">
    <property type="entry name" value="BAG_domain"/>
</dbReference>
<dbReference type="OrthoDB" id="333905at2759"/>
<dbReference type="Proteomes" id="UP000186601">
    <property type="component" value="Unassembled WGS sequence"/>
</dbReference>
<dbReference type="InterPro" id="IPR036533">
    <property type="entry name" value="BAG_dom_sf"/>
</dbReference>
<organism evidence="4 5">
    <name type="scientific">Hermanssonia centrifuga</name>
    <dbReference type="NCBI Taxonomy" id="98765"/>
    <lineage>
        <taxon>Eukaryota</taxon>
        <taxon>Fungi</taxon>
        <taxon>Dikarya</taxon>
        <taxon>Basidiomycota</taxon>
        <taxon>Agaricomycotina</taxon>
        <taxon>Agaricomycetes</taxon>
        <taxon>Polyporales</taxon>
        <taxon>Meruliaceae</taxon>
        <taxon>Hermanssonia</taxon>
    </lineage>
</organism>
<dbReference type="SUPFAM" id="SSF63491">
    <property type="entry name" value="BAG domain"/>
    <property type="match status" value="1"/>
</dbReference>
<feature type="compositionally biased region" description="Basic and acidic residues" evidence="2">
    <location>
        <begin position="478"/>
        <end position="495"/>
    </location>
</feature>
<gene>
    <name evidence="4" type="ORF">PHLCEN_2v6846</name>
</gene>
<dbReference type="EMBL" id="MLYV02000678">
    <property type="protein sequence ID" value="PSR79945.1"/>
    <property type="molecule type" value="Genomic_DNA"/>
</dbReference>
<feature type="compositionally biased region" description="Low complexity" evidence="2">
    <location>
        <begin position="545"/>
        <end position="556"/>
    </location>
</feature>
<accession>A0A2R6NYA6</accession>
<evidence type="ECO:0000259" key="3">
    <source>
        <dbReference type="Pfam" id="PF02179"/>
    </source>
</evidence>
<dbReference type="STRING" id="98765.A0A2R6NYA6"/>
<feature type="coiled-coil region" evidence="1">
    <location>
        <begin position="101"/>
        <end position="181"/>
    </location>
</feature>
<reference evidence="4 5" key="1">
    <citation type="submission" date="2018-02" db="EMBL/GenBank/DDBJ databases">
        <title>Genome sequence of the basidiomycete white-rot fungus Phlebia centrifuga.</title>
        <authorList>
            <person name="Granchi Z."/>
            <person name="Peng M."/>
            <person name="de Vries R.P."/>
            <person name="Hilden K."/>
            <person name="Makela M.R."/>
            <person name="Grigoriev I."/>
            <person name="Riley R."/>
        </authorList>
    </citation>
    <scope>NUCLEOTIDE SEQUENCE [LARGE SCALE GENOMIC DNA]</scope>
    <source>
        <strain evidence="4 5">FBCC195</strain>
    </source>
</reference>
<feature type="domain" description="BAG" evidence="3">
    <location>
        <begin position="400"/>
        <end position="441"/>
    </location>
</feature>
<sequence length="616" mass="70677">MFPYSYNPYASPYLYGPPSQNHSDLEYRRALAEEQAARQAYADACRAQEDARSRAARARLARQAYDSAYGAPHSSYLSDEDEEVDAHIDYGYGNTPRGYGYNSSRQRAEQQRREFEQQRKREVLQMERARDERLFEERRKRLLEEERVRMAMLEEEERRRRREAEARRIKEQERIRMLEEEHFRRQQPELSPFEELFDMRPSRFASNEPPNSRRARTASSVHRNPEARSSKQAPNPNHTVKPAQAAPQSQRVTISSSRPSTPSPNSRQHTPSRSRADIPISVPSTPPSPSRSTLRLSPERHAAAEKIQSFWRRHGPRRLALRTISELNNTFDSLKATFSLPCTLEYQVTVAQGPTNSVISVPTDGFREPSNSEDIMQIDIDSLPKIPKLAYTPTNTPVHMYEEQLSRILTRLDDVQSGGDKEVRRKRRELARKVETEAERIEWVKMEVWKAWDAKQHQGEINHEQNGSAQSLQEQTMEEGREKEETEKQCDYKEWENEDKQIYEKQVTNGETNDQAITAEKSGKSESDEPQEVEFTATRTMEVEPSSSPARPASARTNKTATQPEAEVEVDIDATKEALGDTVHIEAQPGFPCFPKVPASYTPPFALVSSSTPSLA</sequence>
<dbReference type="AlphaFoldDB" id="A0A2R6NYA6"/>
<keyword evidence="1" id="KW-0175">Coiled coil</keyword>
<evidence type="ECO:0000313" key="5">
    <source>
        <dbReference type="Proteomes" id="UP000186601"/>
    </source>
</evidence>
<dbReference type="PROSITE" id="PS50096">
    <property type="entry name" value="IQ"/>
    <property type="match status" value="1"/>
</dbReference>
<evidence type="ECO:0000256" key="2">
    <source>
        <dbReference type="SAM" id="MobiDB-lite"/>
    </source>
</evidence>